<dbReference type="EMBL" id="CATOUU010000242">
    <property type="protein sequence ID" value="CAI9922040.1"/>
    <property type="molecule type" value="Genomic_DNA"/>
</dbReference>
<gene>
    <name evidence="2" type="ORF">HINF_LOCUS75818</name>
    <name evidence="1" type="ORF">HINF_LOCUS9685</name>
</gene>
<dbReference type="Proteomes" id="UP001642409">
    <property type="component" value="Unassembled WGS sequence"/>
</dbReference>
<reference evidence="2 3" key="2">
    <citation type="submission" date="2024-07" db="EMBL/GenBank/DDBJ databases">
        <authorList>
            <person name="Akdeniz Z."/>
        </authorList>
    </citation>
    <scope>NUCLEOTIDE SEQUENCE [LARGE SCALE GENOMIC DNA]</scope>
</reference>
<dbReference type="AlphaFoldDB" id="A0AA86NLE3"/>
<accession>A0AA86NLE3</accession>
<keyword evidence="3" id="KW-1185">Reference proteome</keyword>
<evidence type="ECO:0000313" key="1">
    <source>
        <dbReference type="EMBL" id="CAI9922040.1"/>
    </source>
</evidence>
<evidence type="ECO:0000313" key="3">
    <source>
        <dbReference type="Proteomes" id="UP001642409"/>
    </source>
</evidence>
<comment type="caution">
    <text evidence="1">The sequence shown here is derived from an EMBL/GenBank/DDBJ whole genome shotgun (WGS) entry which is preliminary data.</text>
</comment>
<dbReference type="Gene3D" id="3.15.10.10">
    <property type="entry name" value="Bactericidal permeability-increasing protein, domain 1"/>
    <property type="match status" value="1"/>
</dbReference>
<dbReference type="EMBL" id="CAXDID020000684">
    <property type="protein sequence ID" value="CAL6110227.1"/>
    <property type="molecule type" value="Genomic_DNA"/>
</dbReference>
<name>A0AA86NLE3_9EUKA</name>
<reference evidence="1" key="1">
    <citation type="submission" date="2023-06" db="EMBL/GenBank/DDBJ databases">
        <authorList>
            <person name="Kurt Z."/>
        </authorList>
    </citation>
    <scope>NUCLEOTIDE SEQUENCE</scope>
</reference>
<protein>
    <submittedName>
        <fullName evidence="1">BPI-like protein</fullName>
    </submittedName>
    <submittedName>
        <fullName evidence="2">BPI-like_protein</fullName>
    </submittedName>
</protein>
<proteinExistence type="predicted"/>
<sequence>MFACIFLHSLQSFCNLPNYPQELLEEDSALLLSMNNKGLQQYVQCAIQQSRYQLLQISYPGLTFNISIDGILYKVDFKNISLIESDAKDIIVDIKSKSFEIHNTNILFNFTWMLKQMNYPFMTDNGTGEINTTGSDLKVSGLDFYQDLTCKGNLNCGFSSLKFEPKVLNIELFGSKSQIFKVIEKQLLIQLQLKLLEDMSEILTDIFFDFLEVIFDNQENYEKYPNFYSNIVKDDRFTSNMIVELNQLVFMKSGYTFSLDNLSDQFINSQMINALPVTRNNKQVEYTISKAALNNFLYIFHTYNNSYSNPSVFSVVEAPTMELSKNQVTLNLKVKIQDEEADLKLKGAPKLRTENDITFLYFEFELEPEYYEVISWVNEQIKDACYLIKNEVFSLNGFSVVIDADNDCVKIVGDIAACL</sequence>
<evidence type="ECO:0000313" key="2">
    <source>
        <dbReference type="EMBL" id="CAL6110227.1"/>
    </source>
</evidence>
<organism evidence="1">
    <name type="scientific">Hexamita inflata</name>
    <dbReference type="NCBI Taxonomy" id="28002"/>
    <lineage>
        <taxon>Eukaryota</taxon>
        <taxon>Metamonada</taxon>
        <taxon>Diplomonadida</taxon>
        <taxon>Hexamitidae</taxon>
        <taxon>Hexamitinae</taxon>
        <taxon>Hexamita</taxon>
    </lineage>
</organism>